<sequence>MLSTMERLSVYSVLCVIAMCSLLLQAGNGASLVPVIAFFAAVVGIFVEMRSWKPTSEEAEDN</sequence>
<proteinExistence type="predicted"/>
<dbReference type="Proteomes" id="UP001169719">
    <property type="component" value="Unassembled WGS sequence"/>
</dbReference>
<dbReference type="RefSeq" id="WP_264874672.1">
    <property type="nucleotide sequence ID" value="NZ_BLAT01000001.1"/>
</dbReference>
<accession>A0ABT7Y307</accession>
<evidence type="ECO:0000256" key="1">
    <source>
        <dbReference type="SAM" id="Phobius"/>
    </source>
</evidence>
<protein>
    <submittedName>
        <fullName evidence="2">Uncharacterized protein</fullName>
    </submittedName>
</protein>
<keyword evidence="1" id="KW-0472">Membrane</keyword>
<name>A0ABT7Y307_9VIBR</name>
<keyword evidence="1" id="KW-1133">Transmembrane helix</keyword>
<evidence type="ECO:0000313" key="2">
    <source>
        <dbReference type="EMBL" id="MDN2482427.1"/>
    </source>
</evidence>
<dbReference type="EMBL" id="JAUEOZ010000001">
    <property type="protein sequence ID" value="MDN2482427.1"/>
    <property type="molecule type" value="Genomic_DNA"/>
</dbReference>
<gene>
    <name evidence="2" type="ORF">QWJ08_13845</name>
</gene>
<keyword evidence="3" id="KW-1185">Reference proteome</keyword>
<evidence type="ECO:0000313" key="3">
    <source>
        <dbReference type="Proteomes" id="UP001169719"/>
    </source>
</evidence>
<organism evidence="2 3">
    <name type="scientific">Vibrio agarivorans</name>
    <dbReference type="NCBI Taxonomy" id="153622"/>
    <lineage>
        <taxon>Bacteria</taxon>
        <taxon>Pseudomonadati</taxon>
        <taxon>Pseudomonadota</taxon>
        <taxon>Gammaproteobacteria</taxon>
        <taxon>Vibrionales</taxon>
        <taxon>Vibrionaceae</taxon>
        <taxon>Vibrio</taxon>
    </lineage>
</organism>
<reference evidence="2" key="1">
    <citation type="submission" date="2024-05" db="EMBL/GenBank/DDBJ databases">
        <title>Genome Sequences of Four Agar- Degrading Marine Bacteria.</title>
        <authorList>
            <person name="Phillips E.K."/>
            <person name="Shaffer J.C."/>
            <person name="Henson M.W."/>
            <person name="Temperton B."/>
            <person name="Thrash C.J."/>
            <person name="Martin M.O."/>
        </authorList>
    </citation>
    <scope>NUCLEOTIDE SEQUENCE</scope>
    <source>
        <strain evidence="2">EKP203</strain>
    </source>
</reference>
<comment type="caution">
    <text evidence="2">The sequence shown here is derived from an EMBL/GenBank/DDBJ whole genome shotgun (WGS) entry which is preliminary data.</text>
</comment>
<feature type="transmembrane region" description="Helical" evidence="1">
    <location>
        <begin position="30"/>
        <end position="47"/>
    </location>
</feature>
<feature type="transmembrane region" description="Helical" evidence="1">
    <location>
        <begin position="7"/>
        <end position="24"/>
    </location>
</feature>
<keyword evidence="1" id="KW-0812">Transmembrane</keyword>